<dbReference type="EMBL" id="CP070506">
    <property type="protein sequence ID" value="QSB37475.1"/>
    <property type="molecule type" value="Genomic_DNA"/>
</dbReference>
<organism evidence="2 3">
    <name type="scientific">Pseudomonas hygromyciniae</name>
    <dbReference type="NCBI Taxonomy" id="2812000"/>
    <lineage>
        <taxon>Bacteria</taxon>
        <taxon>Pseudomonadati</taxon>
        <taxon>Pseudomonadota</taxon>
        <taxon>Gammaproteobacteria</taxon>
        <taxon>Pseudomonadales</taxon>
        <taxon>Pseudomonadaceae</taxon>
        <taxon>Pseudomonas</taxon>
    </lineage>
</organism>
<dbReference type="Proteomes" id="UP000663249">
    <property type="component" value="Chromosome"/>
</dbReference>
<reference evidence="2 3" key="1">
    <citation type="submission" date="2021-02" db="EMBL/GenBank/DDBJ databases">
        <title>Genomic and phenotypic characterization of Pseudomonas hygromyciniae, a novel bacterial species discovered from a commercially purchased antibiotic vial.</title>
        <authorList>
            <person name="Turner T.L."/>
            <person name="Mitra S.D."/>
            <person name="Kochan T.J."/>
            <person name="Pincus N.B."/>
            <person name="Lebrun-Corbin M."/>
            <person name="Cheung B."/>
            <person name="Gatesy S.W."/>
            <person name="Afzal T."/>
            <person name="Ozer E.A."/>
            <person name="Hauser A.R."/>
        </authorList>
    </citation>
    <scope>NUCLEOTIDE SEQUENCE [LARGE SCALE GENOMIC DNA]</scope>
    <source>
        <strain evidence="2 3">SDM007</strain>
    </source>
</reference>
<evidence type="ECO:0000256" key="1">
    <source>
        <dbReference type="SAM" id="MobiDB-lite"/>
    </source>
</evidence>
<protein>
    <submittedName>
        <fullName evidence="2">Uncharacterized protein</fullName>
    </submittedName>
</protein>
<keyword evidence="3" id="KW-1185">Reference proteome</keyword>
<proteinExistence type="predicted"/>
<dbReference type="RefSeq" id="WP_205477046.1">
    <property type="nucleotide sequence ID" value="NZ_CP070506.1"/>
</dbReference>
<accession>A0ABX7JQ25</accession>
<feature type="region of interest" description="Disordered" evidence="1">
    <location>
        <begin position="1"/>
        <end position="65"/>
    </location>
</feature>
<sequence length="168" mass="18788">MTLSILQPNSIYTPPLTLGDNRNQQIPAKTDTAQNQWTDDTSGSNRTTRATPRASSQVRSPSSYSNKRLLQEVKNHFNEYAAGAGDKYVNFNELKEAAGLLPTTRTFSTHASAVAKELLNRSRLLNELDIGVGFTWDGRGLQDQRFDHANLDSLINRLPNKPRIRFVS</sequence>
<evidence type="ECO:0000313" key="2">
    <source>
        <dbReference type="EMBL" id="QSB37475.1"/>
    </source>
</evidence>
<gene>
    <name evidence="2" type="ORF">JTY93_13845</name>
</gene>
<feature type="compositionally biased region" description="Polar residues" evidence="1">
    <location>
        <begin position="20"/>
        <end position="65"/>
    </location>
</feature>
<evidence type="ECO:0000313" key="3">
    <source>
        <dbReference type="Proteomes" id="UP000663249"/>
    </source>
</evidence>
<name>A0ABX7JQ25_9PSED</name>
<feature type="compositionally biased region" description="Polar residues" evidence="1">
    <location>
        <begin position="1"/>
        <end position="12"/>
    </location>
</feature>